<evidence type="ECO:0000256" key="3">
    <source>
        <dbReference type="ARBA" id="ARBA00022803"/>
    </source>
</evidence>
<dbReference type="OMA" id="QMATRMM"/>
<keyword evidence="2" id="KW-0677">Repeat</keyword>
<protein>
    <recommendedName>
        <fullName evidence="5">SGTA homodimerisation domain-containing protein</fullName>
    </recommendedName>
</protein>
<dbReference type="RefSeq" id="XP_003295156.1">
    <property type="nucleotide sequence ID" value="XM_003295108.1"/>
</dbReference>
<accession>F1A663</accession>
<dbReference type="Gene3D" id="1.20.5.420">
    <property type="entry name" value="Immunoglobulin FC, subunit C"/>
    <property type="match status" value="1"/>
</dbReference>
<organism evidence="6 7">
    <name type="scientific">Dictyostelium purpureum</name>
    <name type="common">Slime mold</name>
    <dbReference type="NCBI Taxonomy" id="5786"/>
    <lineage>
        <taxon>Eukaryota</taxon>
        <taxon>Amoebozoa</taxon>
        <taxon>Evosea</taxon>
        <taxon>Eumycetozoa</taxon>
        <taxon>Dictyostelia</taxon>
        <taxon>Dictyosteliales</taxon>
        <taxon>Dictyosteliaceae</taxon>
        <taxon>Dictyostelium</taxon>
    </lineage>
</organism>
<gene>
    <name evidence="6" type="ORF">DICPUDRAFT_51923</name>
</gene>
<keyword evidence="3 4" id="KW-0802">TPR repeat</keyword>
<dbReference type="GO" id="GO:0072380">
    <property type="term" value="C:TRC complex"/>
    <property type="evidence" value="ECO:0000318"/>
    <property type="project" value="GO_Central"/>
</dbReference>
<dbReference type="PROSITE" id="PS50293">
    <property type="entry name" value="TPR_REGION"/>
    <property type="match status" value="1"/>
</dbReference>
<sequence length="337" mass="37140">MADNNKKLAVSILQFLKESTTNDSDSAESIQVAVECIRDVFGVDEKDTSLQVSTPLSTIFENYLNNNTSASTTSTTTTTTKKSKEELLEKAYSEIPAELLDSFKQFINIIEQKGAFNNPDQIEPVLNASKQKFIESKKNEIKAIAEKIKVEGNNKLNEGDTKGALECYNKAILYDDSNAIYFANRGATYATLKMYNEAISDCKEAIKRNPKYGKAYNRMGSAYASLGSYEEAIDAYQKAVDIEPNNETFKASLSAAQKFAQNGEEEDNGMGGLGNIPGMPDLSGIDINGLMSNPMIRNMANQFMQNPQMAESLKNGDIGSMLNNPEVLNMMKMFGKK</sequence>
<evidence type="ECO:0000313" key="6">
    <source>
        <dbReference type="EMBL" id="EGC28318.1"/>
    </source>
</evidence>
<dbReference type="GO" id="GO:0016020">
    <property type="term" value="C:membrane"/>
    <property type="evidence" value="ECO:0000318"/>
    <property type="project" value="GO_Central"/>
</dbReference>
<evidence type="ECO:0000256" key="1">
    <source>
        <dbReference type="ARBA" id="ARBA00008175"/>
    </source>
</evidence>
<name>F1A663_DICPU</name>
<dbReference type="KEGG" id="dpp:DICPUDRAFT_51923"/>
<dbReference type="PANTHER" id="PTHR45831">
    <property type="entry name" value="LD24721P"/>
    <property type="match status" value="1"/>
</dbReference>
<dbReference type="InterPro" id="IPR011990">
    <property type="entry name" value="TPR-like_helical_dom_sf"/>
</dbReference>
<dbReference type="Pfam" id="PF16546">
    <property type="entry name" value="SGTA_dimer"/>
    <property type="match status" value="1"/>
</dbReference>
<dbReference type="Proteomes" id="UP000001064">
    <property type="component" value="Unassembled WGS sequence"/>
</dbReference>
<evidence type="ECO:0000259" key="5">
    <source>
        <dbReference type="Pfam" id="PF16546"/>
    </source>
</evidence>
<dbReference type="OrthoDB" id="2335338at2759"/>
<dbReference type="GO" id="GO:0060090">
    <property type="term" value="F:molecular adaptor activity"/>
    <property type="evidence" value="ECO:0000318"/>
    <property type="project" value="GO_Central"/>
</dbReference>
<feature type="domain" description="SGTA homodimerisation" evidence="5">
    <location>
        <begin position="4"/>
        <end position="61"/>
    </location>
</feature>
<dbReference type="PANTHER" id="PTHR45831:SF2">
    <property type="entry name" value="LD24721P"/>
    <property type="match status" value="1"/>
</dbReference>
<dbReference type="AlphaFoldDB" id="F1A663"/>
<dbReference type="GO" id="GO:0006620">
    <property type="term" value="P:post-translational protein targeting to endoplasmic reticulum membrane"/>
    <property type="evidence" value="ECO:0000318"/>
    <property type="project" value="GO_Central"/>
</dbReference>
<dbReference type="InterPro" id="IPR019734">
    <property type="entry name" value="TPR_rpt"/>
</dbReference>
<dbReference type="Pfam" id="PF00515">
    <property type="entry name" value="TPR_1"/>
    <property type="match status" value="2"/>
</dbReference>
<evidence type="ECO:0000256" key="2">
    <source>
        <dbReference type="ARBA" id="ARBA00022737"/>
    </source>
</evidence>
<dbReference type="PROSITE" id="PS50005">
    <property type="entry name" value="TPR"/>
    <property type="match status" value="2"/>
</dbReference>
<dbReference type="FunCoup" id="F1A663">
    <property type="interactions" value="343"/>
</dbReference>
<dbReference type="eggNOG" id="KOG0553">
    <property type="taxonomic scope" value="Eukaryota"/>
</dbReference>
<proteinExistence type="inferred from homology"/>
<feature type="repeat" description="TPR" evidence="4">
    <location>
        <begin position="179"/>
        <end position="212"/>
    </location>
</feature>
<keyword evidence="7" id="KW-1185">Reference proteome</keyword>
<evidence type="ECO:0000256" key="4">
    <source>
        <dbReference type="PROSITE-ProRule" id="PRU00339"/>
    </source>
</evidence>
<reference evidence="7" key="1">
    <citation type="journal article" date="2011" name="Genome Biol.">
        <title>Comparative genomics of the social amoebae Dictyostelium discoideum and Dictyostelium purpureum.</title>
        <authorList>
            <consortium name="US DOE Joint Genome Institute (JGI-PGF)"/>
            <person name="Sucgang R."/>
            <person name="Kuo A."/>
            <person name="Tian X."/>
            <person name="Salerno W."/>
            <person name="Parikh A."/>
            <person name="Feasley C.L."/>
            <person name="Dalin E."/>
            <person name="Tu H."/>
            <person name="Huang E."/>
            <person name="Barry K."/>
            <person name="Lindquist E."/>
            <person name="Shapiro H."/>
            <person name="Bruce D."/>
            <person name="Schmutz J."/>
            <person name="Salamov A."/>
            <person name="Fey P."/>
            <person name="Gaudet P."/>
            <person name="Anjard C."/>
            <person name="Babu M.M."/>
            <person name="Basu S."/>
            <person name="Bushmanova Y."/>
            <person name="van der Wel H."/>
            <person name="Katoh-Kurasawa M."/>
            <person name="Dinh C."/>
            <person name="Coutinho P.M."/>
            <person name="Saito T."/>
            <person name="Elias M."/>
            <person name="Schaap P."/>
            <person name="Kay R.R."/>
            <person name="Henrissat B."/>
            <person name="Eichinger L."/>
            <person name="Rivero F."/>
            <person name="Putnam N.H."/>
            <person name="West C.M."/>
            <person name="Loomis W.F."/>
            <person name="Chisholm R.L."/>
            <person name="Shaulsky G."/>
            <person name="Strassmann J.E."/>
            <person name="Queller D.C."/>
            <person name="Kuspa A."/>
            <person name="Grigoriev I.V."/>
        </authorList>
    </citation>
    <scope>NUCLEOTIDE SEQUENCE [LARGE SCALE GENOMIC DNA]</scope>
    <source>
        <strain evidence="7">QSDP1</strain>
    </source>
</reference>
<comment type="similarity">
    <text evidence="1">Belongs to the SGT family.</text>
</comment>
<dbReference type="STRING" id="5786.F1A663"/>
<evidence type="ECO:0000313" key="7">
    <source>
        <dbReference type="Proteomes" id="UP000001064"/>
    </source>
</evidence>
<dbReference type="Gene3D" id="1.25.40.10">
    <property type="entry name" value="Tetratricopeptide repeat domain"/>
    <property type="match status" value="1"/>
</dbReference>
<dbReference type="VEuPathDB" id="AmoebaDB:DICPUDRAFT_51923"/>
<dbReference type="EMBL" id="GL871682">
    <property type="protein sequence ID" value="EGC28318.1"/>
    <property type="molecule type" value="Genomic_DNA"/>
</dbReference>
<dbReference type="InterPro" id="IPR047150">
    <property type="entry name" value="SGT"/>
</dbReference>
<dbReference type="SUPFAM" id="SSF48452">
    <property type="entry name" value="TPR-like"/>
    <property type="match status" value="1"/>
</dbReference>
<dbReference type="InParanoid" id="F1A663"/>
<dbReference type="InterPro" id="IPR032374">
    <property type="entry name" value="SGTA_dimer"/>
</dbReference>
<dbReference type="SMART" id="SM00028">
    <property type="entry name" value="TPR"/>
    <property type="match status" value="3"/>
</dbReference>
<dbReference type="GeneID" id="10511185"/>
<feature type="repeat" description="TPR" evidence="4">
    <location>
        <begin position="213"/>
        <end position="246"/>
    </location>
</feature>